<feature type="transmembrane region" description="Helical" evidence="5">
    <location>
        <begin position="21"/>
        <end position="47"/>
    </location>
</feature>
<dbReference type="SUPFAM" id="SSF103473">
    <property type="entry name" value="MFS general substrate transporter"/>
    <property type="match status" value="1"/>
</dbReference>
<dbReference type="Proteomes" id="UP001596392">
    <property type="component" value="Unassembled WGS sequence"/>
</dbReference>
<accession>A0ABW2GSW3</accession>
<dbReference type="EMBL" id="JBHTAC010000009">
    <property type="protein sequence ID" value="MFC7243076.1"/>
    <property type="molecule type" value="Genomic_DNA"/>
</dbReference>
<gene>
    <name evidence="7" type="ORF">ACFQO7_11375</name>
</gene>
<keyword evidence="3 5" id="KW-1133">Transmembrane helix</keyword>
<evidence type="ECO:0000259" key="6">
    <source>
        <dbReference type="PROSITE" id="PS50850"/>
    </source>
</evidence>
<dbReference type="InterPro" id="IPR036259">
    <property type="entry name" value="MFS_trans_sf"/>
</dbReference>
<keyword evidence="2 5" id="KW-0812">Transmembrane</keyword>
<comment type="subcellular location">
    <subcellularLocation>
        <location evidence="1">Cell membrane</location>
        <topology evidence="1">Multi-pass membrane protein</topology>
    </subcellularLocation>
</comment>
<comment type="caution">
    <text evidence="7">The sequence shown here is derived from an EMBL/GenBank/DDBJ whole genome shotgun (WGS) entry which is preliminary data.</text>
</comment>
<feature type="transmembrane region" description="Helical" evidence="5">
    <location>
        <begin position="145"/>
        <end position="167"/>
    </location>
</feature>
<dbReference type="PROSITE" id="PS50850">
    <property type="entry name" value="MFS"/>
    <property type="match status" value="1"/>
</dbReference>
<organism evidence="7 8">
    <name type="scientific">Catellatospora aurea</name>
    <dbReference type="NCBI Taxonomy" id="1337874"/>
    <lineage>
        <taxon>Bacteria</taxon>
        <taxon>Bacillati</taxon>
        <taxon>Actinomycetota</taxon>
        <taxon>Actinomycetes</taxon>
        <taxon>Micromonosporales</taxon>
        <taxon>Micromonosporaceae</taxon>
        <taxon>Catellatospora</taxon>
    </lineage>
</organism>
<feature type="transmembrane region" description="Helical" evidence="5">
    <location>
        <begin position="88"/>
        <end position="106"/>
    </location>
</feature>
<evidence type="ECO:0000313" key="8">
    <source>
        <dbReference type="Proteomes" id="UP001596392"/>
    </source>
</evidence>
<evidence type="ECO:0000313" key="7">
    <source>
        <dbReference type="EMBL" id="MFC7243076.1"/>
    </source>
</evidence>
<evidence type="ECO:0000256" key="5">
    <source>
        <dbReference type="SAM" id="Phobius"/>
    </source>
</evidence>
<evidence type="ECO:0000256" key="1">
    <source>
        <dbReference type="ARBA" id="ARBA00004651"/>
    </source>
</evidence>
<feature type="domain" description="Major facilitator superfamily (MFS) profile" evidence="6">
    <location>
        <begin position="23"/>
        <end position="207"/>
    </location>
</feature>
<evidence type="ECO:0000256" key="4">
    <source>
        <dbReference type="ARBA" id="ARBA00023136"/>
    </source>
</evidence>
<dbReference type="InterPro" id="IPR020846">
    <property type="entry name" value="MFS_dom"/>
</dbReference>
<keyword evidence="8" id="KW-1185">Reference proteome</keyword>
<protein>
    <recommendedName>
        <fullName evidence="6">Major facilitator superfamily (MFS) profile domain-containing protein</fullName>
    </recommendedName>
</protein>
<feature type="transmembrane region" description="Helical" evidence="5">
    <location>
        <begin position="173"/>
        <end position="198"/>
    </location>
</feature>
<evidence type="ECO:0000256" key="3">
    <source>
        <dbReference type="ARBA" id="ARBA00022989"/>
    </source>
</evidence>
<dbReference type="RefSeq" id="WP_376806323.1">
    <property type="nucleotide sequence ID" value="NZ_JBHTAC010000009.1"/>
</dbReference>
<sequence>MSEQIHQSTPSVVPPPAGRSSWLLVGAGLGAMVAACQLAVLIGPLLGAARQALDLTVTGLTMVVVAQLAAMMSGFAAGYLLGRRAPAAVTGSSLVLMLLGAVVAAFSPSAAILTIAVLPAGLGQGAALGAGAASTGQAGERRAQVRLALGFAVLVALAFGALLGWFATRSLSWRLACLATVPSAVVALLAVVVIAVAASVRGTQPGR</sequence>
<keyword evidence="4 5" id="KW-0472">Membrane</keyword>
<feature type="transmembrane region" description="Helical" evidence="5">
    <location>
        <begin position="59"/>
        <end position="81"/>
    </location>
</feature>
<dbReference type="Gene3D" id="1.20.1250.20">
    <property type="entry name" value="MFS general substrate transporter like domains"/>
    <property type="match status" value="1"/>
</dbReference>
<reference evidence="8" key="1">
    <citation type="journal article" date="2019" name="Int. J. Syst. Evol. Microbiol.">
        <title>The Global Catalogue of Microorganisms (GCM) 10K type strain sequencing project: providing services to taxonomists for standard genome sequencing and annotation.</title>
        <authorList>
            <consortium name="The Broad Institute Genomics Platform"/>
            <consortium name="The Broad Institute Genome Sequencing Center for Infectious Disease"/>
            <person name="Wu L."/>
            <person name="Ma J."/>
        </authorList>
    </citation>
    <scope>NUCLEOTIDE SEQUENCE [LARGE SCALE GENOMIC DNA]</scope>
    <source>
        <strain evidence="8">CGMCC 1.9106</strain>
    </source>
</reference>
<evidence type="ECO:0000256" key="2">
    <source>
        <dbReference type="ARBA" id="ARBA00022692"/>
    </source>
</evidence>
<feature type="transmembrane region" description="Helical" evidence="5">
    <location>
        <begin position="112"/>
        <end position="133"/>
    </location>
</feature>
<proteinExistence type="predicted"/>
<name>A0ABW2GSW3_9ACTN</name>